<evidence type="ECO:0000256" key="1">
    <source>
        <dbReference type="ARBA" id="ARBA00008950"/>
    </source>
</evidence>
<dbReference type="Proteomes" id="UP000235649">
    <property type="component" value="Unassembled WGS sequence"/>
</dbReference>
<dbReference type="PIRSF" id="PIRSF000883">
    <property type="entry name" value="Pesterase_MJ0912"/>
    <property type="match status" value="1"/>
</dbReference>
<dbReference type="PANTHER" id="PTHR42850">
    <property type="entry name" value="METALLOPHOSPHOESTERASE"/>
    <property type="match status" value="1"/>
</dbReference>
<dbReference type="InterPro" id="IPR011152">
    <property type="entry name" value="Pesterase_MJ0912"/>
</dbReference>
<gene>
    <name evidence="4" type="ORF">CBP76_07545</name>
</gene>
<evidence type="ECO:0000313" key="4">
    <source>
        <dbReference type="EMBL" id="PMD69846.1"/>
    </source>
</evidence>
<dbReference type="GO" id="GO:0005737">
    <property type="term" value="C:cytoplasm"/>
    <property type="evidence" value="ECO:0007669"/>
    <property type="project" value="TreeGrafter"/>
</dbReference>
<dbReference type="PANTHER" id="PTHR42850:SF2">
    <property type="entry name" value="BLL5683 PROTEIN"/>
    <property type="match status" value="1"/>
</dbReference>
<proteinExistence type="inferred from homology"/>
<evidence type="ECO:0000259" key="3">
    <source>
        <dbReference type="Pfam" id="PF12850"/>
    </source>
</evidence>
<dbReference type="AlphaFoldDB" id="A0A2N7ATQ9"/>
<keyword evidence="5" id="KW-1185">Reference proteome</keyword>
<dbReference type="InterPro" id="IPR029052">
    <property type="entry name" value="Metallo-depent_PP-like"/>
</dbReference>
<dbReference type="Pfam" id="PF12850">
    <property type="entry name" value="Metallophos_2"/>
    <property type="match status" value="1"/>
</dbReference>
<reference evidence="4 5" key="1">
    <citation type="submission" date="2017-05" db="EMBL/GenBank/DDBJ databases">
        <title>Lactobacillus nurukis nov., sp. nov., isolated from nuruk.</title>
        <authorList>
            <person name="Kim S.-J."/>
        </authorList>
    </citation>
    <scope>NUCLEOTIDE SEQUENCE [LARGE SCALE GENOMIC DNA]</scope>
    <source>
        <strain evidence="4 5">SYF10-1a</strain>
    </source>
</reference>
<sequence length="286" mass="33563">MKKIAIISDIHGNYNAFKKVVEDAESQNVSEYWFLGDLLMPGPGTNSIMKLLNSINTTFMIRGNWDDFLFEDILSISKQYIDEPQTTYIVELLKYVFSHLDPKYLQQMHQWPIYAETSVNGLNILLTHNYSTKNYGHELLPYSKQSNFDQLLFNKPYDISIYGHMHHQLFRTSSKDQLVINPGSIGQPYTAWTKFSADMRAQYAVLSFDDTGYGEIDFRKVKYSITDELKFAEEYELPFYELYAKLFEDGKSFTHNNIELNKQIEKYGYKTDVLMYLQQLAMRKHD</sequence>
<dbReference type="InterPro" id="IPR024654">
    <property type="entry name" value="Calcineurin-like_PHP_lpxH"/>
</dbReference>
<dbReference type="GO" id="GO:0016791">
    <property type="term" value="F:phosphatase activity"/>
    <property type="evidence" value="ECO:0007669"/>
    <property type="project" value="TreeGrafter"/>
</dbReference>
<organism evidence="4 5">
    <name type="scientific">Companilactobacillus nuruki</name>
    <dbReference type="NCBI Taxonomy" id="1993540"/>
    <lineage>
        <taxon>Bacteria</taxon>
        <taxon>Bacillati</taxon>
        <taxon>Bacillota</taxon>
        <taxon>Bacilli</taxon>
        <taxon>Lactobacillales</taxon>
        <taxon>Lactobacillaceae</taxon>
        <taxon>Companilactobacillus</taxon>
    </lineage>
</organism>
<dbReference type="OrthoDB" id="9813918at2"/>
<dbReference type="EC" id="3.1.4.-" evidence="2"/>
<dbReference type="NCBIfam" id="TIGR00040">
    <property type="entry name" value="yfcE"/>
    <property type="match status" value="1"/>
</dbReference>
<dbReference type="RefSeq" id="WP_102196294.1">
    <property type="nucleotide sequence ID" value="NZ_NIPR01000023.1"/>
</dbReference>
<feature type="domain" description="Calcineurin-like phosphoesterase" evidence="3">
    <location>
        <begin position="3"/>
        <end position="191"/>
    </location>
</feature>
<evidence type="ECO:0000313" key="5">
    <source>
        <dbReference type="Proteomes" id="UP000235649"/>
    </source>
</evidence>
<comment type="caution">
    <text evidence="4">The sequence shown here is derived from an EMBL/GenBank/DDBJ whole genome shotgun (WGS) entry which is preliminary data.</text>
</comment>
<comment type="similarity">
    <text evidence="1 2">Belongs to the metallophosphoesterase superfamily. YfcE family.</text>
</comment>
<protein>
    <recommendedName>
        <fullName evidence="2">Phosphoesterase</fullName>
        <ecNumber evidence="2">3.1.4.-</ecNumber>
    </recommendedName>
</protein>
<dbReference type="SUPFAM" id="SSF56300">
    <property type="entry name" value="Metallo-dependent phosphatases"/>
    <property type="match status" value="1"/>
</dbReference>
<dbReference type="InterPro" id="IPR000979">
    <property type="entry name" value="Phosphodiesterase_MJ0936/Vps29"/>
</dbReference>
<dbReference type="EMBL" id="NIPR01000023">
    <property type="protein sequence ID" value="PMD69846.1"/>
    <property type="molecule type" value="Genomic_DNA"/>
</dbReference>
<accession>A0A2N7ATQ9</accession>
<name>A0A2N7ATQ9_9LACO</name>
<dbReference type="GO" id="GO:0046872">
    <property type="term" value="F:metal ion binding"/>
    <property type="evidence" value="ECO:0007669"/>
    <property type="project" value="UniProtKB-KW"/>
</dbReference>
<evidence type="ECO:0000256" key="2">
    <source>
        <dbReference type="RuleBase" id="RU362039"/>
    </source>
</evidence>
<comment type="cofactor">
    <cofactor evidence="2">
        <name>a divalent metal cation</name>
        <dbReference type="ChEBI" id="CHEBI:60240"/>
    </cofactor>
</comment>
<dbReference type="InterPro" id="IPR050126">
    <property type="entry name" value="Ap4A_hydrolase"/>
</dbReference>
<keyword evidence="2" id="KW-0479">Metal-binding</keyword>
<dbReference type="Gene3D" id="3.60.21.10">
    <property type="match status" value="1"/>
</dbReference>